<keyword evidence="4 10" id="KW-0378">Hydrolase</keyword>
<evidence type="ECO:0000256" key="5">
    <source>
        <dbReference type="ARBA" id="ARBA00023001"/>
    </source>
</evidence>
<name>A0A140DKV4_RHYFE</name>
<evidence type="ECO:0000256" key="4">
    <source>
        <dbReference type="ARBA" id="ARBA00022801"/>
    </source>
</evidence>
<comment type="similarity">
    <text evidence="2">Belongs to the glycosyl hydrolase 45 (cellulase K) family.</text>
</comment>
<evidence type="ECO:0000256" key="8">
    <source>
        <dbReference type="ARBA" id="ARBA00023326"/>
    </source>
</evidence>
<accession>A0A140DKV4</accession>
<proteinExistence type="evidence at transcript level"/>
<dbReference type="SMR" id="A0A140DKV4"/>
<dbReference type="InterPro" id="IPR000334">
    <property type="entry name" value="Glyco_hydro_45"/>
</dbReference>
<keyword evidence="5" id="KW-0136">Cellulose degradation</keyword>
<evidence type="ECO:0000256" key="2">
    <source>
        <dbReference type="ARBA" id="ARBA00007793"/>
    </source>
</evidence>
<dbReference type="InterPro" id="IPR036908">
    <property type="entry name" value="RlpA-like_sf"/>
</dbReference>
<evidence type="ECO:0000256" key="7">
    <source>
        <dbReference type="ARBA" id="ARBA00023295"/>
    </source>
</evidence>
<evidence type="ECO:0000259" key="9">
    <source>
        <dbReference type="Pfam" id="PF02015"/>
    </source>
</evidence>
<evidence type="ECO:0000256" key="6">
    <source>
        <dbReference type="ARBA" id="ARBA00023277"/>
    </source>
</evidence>
<dbReference type="EC" id="3.2.1.4" evidence="3"/>
<dbReference type="AlphaFoldDB" id="A0A140DKV4"/>
<dbReference type="SUPFAM" id="SSF50685">
    <property type="entry name" value="Barwin-like endoglucanases"/>
    <property type="match status" value="1"/>
</dbReference>
<feature type="non-terminal residue" evidence="10">
    <location>
        <position position="1"/>
    </location>
</feature>
<dbReference type="InterPro" id="IPR052288">
    <property type="entry name" value="GH45_Enzymes"/>
</dbReference>
<keyword evidence="8" id="KW-0624">Polysaccharide degradation</keyword>
<protein>
    <recommendedName>
        <fullName evidence="3">cellulase</fullName>
        <ecNumber evidence="3">3.2.1.4</ecNumber>
    </recommendedName>
</protein>
<keyword evidence="6" id="KW-0119">Carbohydrate metabolism</keyword>
<dbReference type="Pfam" id="PF02015">
    <property type="entry name" value="Glyco_hydro_45"/>
    <property type="match status" value="1"/>
</dbReference>
<comment type="catalytic activity">
    <reaction evidence="1">
        <text>Endohydrolysis of (1-&gt;4)-beta-D-glucosidic linkages in cellulose, lichenin and cereal beta-D-glucans.</text>
        <dbReference type="EC" id="3.2.1.4"/>
    </reaction>
</comment>
<keyword evidence="7" id="KW-0326">Glycosidase</keyword>
<dbReference type="PANTHER" id="PTHR39730">
    <property type="entry name" value="ENDOGLUCANASE 1"/>
    <property type="match status" value="1"/>
</dbReference>
<dbReference type="GO" id="GO:0030245">
    <property type="term" value="P:cellulose catabolic process"/>
    <property type="evidence" value="ECO:0007669"/>
    <property type="project" value="UniProtKB-KW"/>
</dbReference>
<dbReference type="PANTHER" id="PTHR39730:SF1">
    <property type="entry name" value="ENDOGLUCANASE 1"/>
    <property type="match status" value="1"/>
</dbReference>
<dbReference type="Gene3D" id="2.40.40.10">
    <property type="entry name" value="RlpA-like domain"/>
    <property type="match status" value="1"/>
</dbReference>
<evidence type="ECO:0000256" key="1">
    <source>
        <dbReference type="ARBA" id="ARBA00000966"/>
    </source>
</evidence>
<sequence length="256" mass="27813">FFLYLFPIYLTLLEMKVLVLISSFVIATLAEKVSHLHFEPIPGGVSGQAHTTHYWDCCKPSCAWKIDDTHELKAVDSCAIDGVTVVDDNQQSGCADEGGNAYTCNAQQPFIINSTLAYGFTAASFGGGIDNSKCCRCVLMSFQGQLQGKQYLAQITNTGDDLTGNHFDIQIPGGGVGEFTLGCQRQWNAPADGWGIRYGGVQSEAECAELPEPLREGCRFRWTFLDGVENPSVDFVQVQCPSELSALTNCIPDSDS</sequence>
<evidence type="ECO:0000313" key="10">
    <source>
        <dbReference type="EMBL" id="AMK48569.1"/>
    </source>
</evidence>
<organism evidence="10">
    <name type="scientific">Rhynchophorus ferrugineus</name>
    <name type="common">Red palm weevil</name>
    <name type="synonym">Curculio ferrugineus</name>
    <dbReference type="NCBI Taxonomy" id="354439"/>
    <lineage>
        <taxon>Eukaryota</taxon>
        <taxon>Metazoa</taxon>
        <taxon>Ecdysozoa</taxon>
        <taxon>Arthropoda</taxon>
        <taxon>Hexapoda</taxon>
        <taxon>Insecta</taxon>
        <taxon>Pterygota</taxon>
        <taxon>Neoptera</taxon>
        <taxon>Endopterygota</taxon>
        <taxon>Coleoptera</taxon>
        <taxon>Polyphaga</taxon>
        <taxon>Cucujiformia</taxon>
        <taxon>Curculionidae</taxon>
        <taxon>Dryophthorinae</taxon>
        <taxon>Rhynchophorus</taxon>
    </lineage>
</organism>
<dbReference type="EMBL" id="KT748788">
    <property type="protein sequence ID" value="AMK48569.1"/>
    <property type="molecule type" value="mRNA"/>
</dbReference>
<feature type="domain" description="Glycosyl hydrolases family 45 active site" evidence="9">
    <location>
        <begin position="49"/>
        <end position="250"/>
    </location>
</feature>
<reference evidence="10" key="1">
    <citation type="submission" date="2015-09" db="EMBL/GenBank/DDBJ databases">
        <title>Molecular characterization of Rhynchophorus ferrugineus (Olivier) (Coleoptera: Curculionidae) transcriptome.</title>
        <authorList>
            <person name="Hussain A."/>
            <person name="Rizwan-ul-Haq M."/>
            <person name="Al-Ayedh H."/>
            <person name="Al-Jabr A.M."/>
        </authorList>
    </citation>
    <scope>NUCLEOTIDE SEQUENCE</scope>
    <source>
        <strain evidence="10">RPWSSHCyp36</strain>
    </source>
</reference>
<dbReference type="GO" id="GO:0008810">
    <property type="term" value="F:cellulase activity"/>
    <property type="evidence" value="ECO:0007669"/>
    <property type="project" value="UniProtKB-EC"/>
</dbReference>
<evidence type="ECO:0000256" key="3">
    <source>
        <dbReference type="ARBA" id="ARBA00012601"/>
    </source>
</evidence>